<comment type="caution">
    <text evidence="1">The sequence shown here is derived from an EMBL/GenBank/DDBJ whole genome shotgun (WGS) entry which is preliminary data.</text>
</comment>
<dbReference type="Proteomes" id="UP000235162">
    <property type="component" value="Unassembled WGS sequence"/>
</dbReference>
<dbReference type="AlphaFoldDB" id="A0AAP8SLN5"/>
<reference evidence="1 2" key="1">
    <citation type="submission" date="2018-01" db="EMBL/GenBank/DDBJ databases">
        <title>The draft genome sequence of Halioglobus japonicus S1-36.</title>
        <authorList>
            <person name="Du Z.-J."/>
            <person name="Shi M.-J."/>
        </authorList>
    </citation>
    <scope>NUCLEOTIDE SEQUENCE [LARGE SCALE GENOMIC DNA]</scope>
    <source>
        <strain evidence="1 2">S1-36</strain>
    </source>
</reference>
<evidence type="ECO:0000313" key="2">
    <source>
        <dbReference type="Proteomes" id="UP000235162"/>
    </source>
</evidence>
<proteinExistence type="predicted"/>
<name>A0AAP8SLN5_9GAMM</name>
<organism evidence="1 2">
    <name type="scientific">Halioglobus japonicus</name>
    <dbReference type="NCBI Taxonomy" id="930805"/>
    <lineage>
        <taxon>Bacteria</taxon>
        <taxon>Pseudomonadati</taxon>
        <taxon>Pseudomonadota</taxon>
        <taxon>Gammaproteobacteria</taxon>
        <taxon>Cellvibrionales</taxon>
        <taxon>Halieaceae</taxon>
        <taxon>Halioglobus</taxon>
    </lineage>
</organism>
<dbReference type="RefSeq" id="WP_084197663.1">
    <property type="nucleotide sequence ID" value="NZ_BMYL01000006.1"/>
</dbReference>
<protein>
    <submittedName>
        <fullName evidence="1">Uncharacterized protein</fullName>
    </submittedName>
</protein>
<dbReference type="KEGG" id="hja:BST95_00165"/>
<keyword evidence="2" id="KW-1185">Reference proteome</keyword>
<gene>
    <name evidence="1" type="ORF">C0029_17260</name>
</gene>
<sequence length="191" mass="20888">MTDPEDLEVKLVAHHIHWVAPREPGYANDAPFLLRISQQGEDITGQFGDSRALLNRAINHCYEPGAAFSSTTGILAARNALALLDDSGATHRLHAPAPLGLPGGYPVLIERGEIQLDLATDWDRDEAVEMMRAATRRDGVEDITDDGTVRFADYAREILQEELGFELPDTMQPGDIAAVAKAQIACVRARF</sequence>
<accession>A0AAP8SLN5</accession>
<dbReference type="EMBL" id="PKUR01000005">
    <property type="protein sequence ID" value="PLW84750.1"/>
    <property type="molecule type" value="Genomic_DNA"/>
</dbReference>
<evidence type="ECO:0000313" key="1">
    <source>
        <dbReference type="EMBL" id="PLW84750.1"/>
    </source>
</evidence>